<dbReference type="EMBL" id="UHIA01000004">
    <property type="protein sequence ID" value="SUO96190.1"/>
    <property type="molecule type" value="Genomic_DNA"/>
</dbReference>
<accession>A0A380MUB5</accession>
<dbReference type="GO" id="GO:0004316">
    <property type="term" value="F:3-oxoacyl-[acyl-carrier-protein] reductase (NADPH) activity"/>
    <property type="evidence" value="ECO:0007669"/>
    <property type="project" value="UniProtKB-EC"/>
</dbReference>
<organism evidence="4 5">
    <name type="scientific">Suttonella indologenes</name>
    <dbReference type="NCBI Taxonomy" id="13276"/>
    <lineage>
        <taxon>Bacteria</taxon>
        <taxon>Pseudomonadati</taxon>
        <taxon>Pseudomonadota</taxon>
        <taxon>Gammaproteobacteria</taxon>
        <taxon>Cardiobacteriales</taxon>
        <taxon>Cardiobacteriaceae</taxon>
        <taxon>Suttonella</taxon>
    </lineage>
</organism>
<dbReference type="Pfam" id="PF00106">
    <property type="entry name" value="adh_short"/>
    <property type="match status" value="1"/>
</dbReference>
<dbReference type="OrthoDB" id="9775296at2"/>
<reference evidence="4 5" key="1">
    <citation type="submission" date="2018-06" db="EMBL/GenBank/DDBJ databases">
        <authorList>
            <consortium name="Pathogen Informatics"/>
            <person name="Doyle S."/>
        </authorList>
    </citation>
    <scope>NUCLEOTIDE SEQUENCE [LARGE SCALE GENOMIC DNA]</scope>
    <source>
        <strain evidence="4 5">NCTC10717</strain>
    </source>
</reference>
<dbReference type="PRINTS" id="PR00080">
    <property type="entry name" value="SDRFAMILY"/>
</dbReference>
<dbReference type="SUPFAM" id="SSF51735">
    <property type="entry name" value="NAD(P)-binding Rossmann-fold domains"/>
    <property type="match status" value="1"/>
</dbReference>
<dbReference type="InterPro" id="IPR036291">
    <property type="entry name" value="NAD(P)-bd_dom_sf"/>
</dbReference>
<dbReference type="RefSeq" id="WP_115218162.1">
    <property type="nucleotide sequence ID" value="NZ_UHIA01000004.1"/>
</dbReference>
<dbReference type="AlphaFoldDB" id="A0A380MUB5"/>
<gene>
    <name evidence="4" type="primary">fabG_2</name>
    <name evidence="4" type="ORF">NCTC10717_00884</name>
</gene>
<keyword evidence="2 4" id="KW-0560">Oxidoreductase</keyword>
<dbReference type="Gene3D" id="3.40.50.720">
    <property type="entry name" value="NAD(P)-binding Rossmann-like Domain"/>
    <property type="match status" value="1"/>
</dbReference>
<proteinExistence type="inferred from homology"/>
<keyword evidence="5" id="KW-1185">Reference proteome</keyword>
<evidence type="ECO:0000256" key="1">
    <source>
        <dbReference type="ARBA" id="ARBA00006484"/>
    </source>
</evidence>
<dbReference type="Proteomes" id="UP000254575">
    <property type="component" value="Unassembled WGS sequence"/>
</dbReference>
<evidence type="ECO:0000313" key="4">
    <source>
        <dbReference type="EMBL" id="SUO96190.1"/>
    </source>
</evidence>
<evidence type="ECO:0000313" key="5">
    <source>
        <dbReference type="Proteomes" id="UP000254575"/>
    </source>
</evidence>
<evidence type="ECO:0000256" key="3">
    <source>
        <dbReference type="RuleBase" id="RU000363"/>
    </source>
</evidence>
<name>A0A380MUB5_9GAMM</name>
<dbReference type="InterPro" id="IPR002347">
    <property type="entry name" value="SDR_fam"/>
</dbReference>
<dbReference type="PROSITE" id="PS00061">
    <property type="entry name" value="ADH_SHORT"/>
    <property type="match status" value="1"/>
</dbReference>
<dbReference type="EC" id="1.1.1.100" evidence="4"/>
<evidence type="ECO:0000256" key="2">
    <source>
        <dbReference type="ARBA" id="ARBA00023002"/>
    </source>
</evidence>
<dbReference type="PANTHER" id="PTHR44169">
    <property type="entry name" value="NADPH-DEPENDENT 1-ACYLDIHYDROXYACETONE PHOSPHATE REDUCTASE"/>
    <property type="match status" value="1"/>
</dbReference>
<comment type="similarity">
    <text evidence="1 3">Belongs to the short-chain dehydrogenases/reductases (SDR) family.</text>
</comment>
<sequence length="289" mass="31908">MQRSILITGCSSGIGRKAAEMLHERGWLVIATARDAGDVEQLRAQGLHAVQLDLASPDSIAMALDWTLKLTQGRLDALFNNGAFAIPAAVEDLSRSALAYQLDNCLLGWHELTVSVLPIMRRQGFGRIVNNSSVLGIAAMRFRGAYVATKFAIEGLSDVLRLELKGSGIHVSLIEPGPISSSFRSNSFLQFQRWIDAAQSLHKLAYLKMIQRLESDKPAPFTLGPEAVVAALIHAIESDKPKARYYVTKLTWLMALAKRFLPTSLLDYFVLKVSNKENDHYAKAKSEQE</sequence>
<protein>
    <submittedName>
        <fullName evidence="4">3-oxoacyl-[acyl-carrier-protein] reductase FabG</fullName>
        <ecNumber evidence="4">1.1.1.100</ecNumber>
    </submittedName>
</protein>
<dbReference type="CDD" id="cd05374">
    <property type="entry name" value="17beta-HSD-like_SDR_c"/>
    <property type="match status" value="1"/>
</dbReference>
<dbReference type="InterPro" id="IPR020904">
    <property type="entry name" value="Sc_DH/Rdtase_CS"/>
</dbReference>
<dbReference type="PANTHER" id="PTHR44169:SF6">
    <property type="entry name" value="NADPH-DEPENDENT 1-ACYLDIHYDROXYACETONE PHOSPHATE REDUCTASE"/>
    <property type="match status" value="1"/>
</dbReference>
<dbReference type="PRINTS" id="PR00081">
    <property type="entry name" value="GDHRDH"/>
</dbReference>